<accession>A0ABP9NB26</accession>
<evidence type="ECO:0000313" key="3">
    <source>
        <dbReference type="EMBL" id="GAA5112059.1"/>
    </source>
</evidence>
<feature type="chain" id="PRO_5046811135" evidence="1">
    <location>
        <begin position="31"/>
        <end position="588"/>
    </location>
</feature>
<keyword evidence="1" id="KW-0732">Signal</keyword>
<dbReference type="SMART" id="SM00909">
    <property type="entry name" value="Germane"/>
    <property type="match status" value="1"/>
</dbReference>
<name>A0ABP9NB26_9PSEU</name>
<proteinExistence type="predicted"/>
<dbReference type="EMBL" id="BAABJO010000002">
    <property type="protein sequence ID" value="GAA5112059.1"/>
    <property type="molecule type" value="Genomic_DNA"/>
</dbReference>
<gene>
    <name evidence="3" type="ORF">GCM10023320_05840</name>
</gene>
<evidence type="ECO:0000256" key="1">
    <source>
        <dbReference type="SAM" id="SignalP"/>
    </source>
</evidence>
<reference evidence="4" key="1">
    <citation type="journal article" date="2019" name="Int. J. Syst. Evol. Microbiol.">
        <title>The Global Catalogue of Microorganisms (GCM) 10K type strain sequencing project: providing services to taxonomists for standard genome sequencing and annotation.</title>
        <authorList>
            <consortium name="The Broad Institute Genomics Platform"/>
            <consortium name="The Broad Institute Genome Sequencing Center for Infectious Disease"/>
            <person name="Wu L."/>
            <person name="Ma J."/>
        </authorList>
    </citation>
    <scope>NUCLEOTIDE SEQUENCE [LARGE SCALE GENOMIC DNA]</scope>
    <source>
        <strain evidence="4">JCM 18302</strain>
    </source>
</reference>
<evidence type="ECO:0000313" key="4">
    <source>
        <dbReference type="Proteomes" id="UP001500804"/>
    </source>
</evidence>
<dbReference type="Pfam" id="PF10647">
    <property type="entry name" value="Gmad1"/>
    <property type="match status" value="1"/>
</dbReference>
<dbReference type="Proteomes" id="UP001500804">
    <property type="component" value="Unassembled WGS sequence"/>
</dbReference>
<dbReference type="InterPro" id="IPR018910">
    <property type="entry name" value="LpqB_C"/>
</dbReference>
<dbReference type="Pfam" id="PF25976">
    <property type="entry name" value="LpqB_N"/>
    <property type="match status" value="1"/>
</dbReference>
<protein>
    <submittedName>
        <fullName evidence="3">LpqB family beta-propeller domain-containing protein</fullName>
    </submittedName>
</protein>
<organism evidence="3 4">
    <name type="scientific">Pseudonocardia adelaidensis</name>
    <dbReference type="NCBI Taxonomy" id="648754"/>
    <lineage>
        <taxon>Bacteria</taxon>
        <taxon>Bacillati</taxon>
        <taxon>Actinomycetota</taxon>
        <taxon>Actinomycetes</taxon>
        <taxon>Pseudonocardiales</taxon>
        <taxon>Pseudonocardiaceae</taxon>
        <taxon>Pseudonocardia</taxon>
    </lineage>
</organism>
<comment type="caution">
    <text evidence="3">The sequence shown here is derived from an EMBL/GenBank/DDBJ whole genome shotgun (WGS) entry which is preliminary data.</text>
</comment>
<dbReference type="Pfam" id="PF10646">
    <property type="entry name" value="Germane"/>
    <property type="match status" value="1"/>
</dbReference>
<dbReference type="SUPFAM" id="SSF82171">
    <property type="entry name" value="DPP6 N-terminal domain-like"/>
    <property type="match status" value="1"/>
</dbReference>
<feature type="signal peptide" evidence="1">
    <location>
        <begin position="1"/>
        <end position="30"/>
    </location>
</feature>
<dbReference type="InterPro" id="IPR019606">
    <property type="entry name" value="GerMN"/>
</dbReference>
<feature type="domain" description="GerMN" evidence="2">
    <location>
        <begin position="215"/>
        <end position="303"/>
    </location>
</feature>
<keyword evidence="4" id="KW-1185">Reference proteome</keyword>
<evidence type="ECO:0000259" key="2">
    <source>
        <dbReference type="SMART" id="SM00909"/>
    </source>
</evidence>
<sequence>MSGPVSERGTRRRRRAALLPALLLALAVTAGCASVPESSPVQVLRQVEGGEDAIVPPGPVAGSNPLDLVRDFVFASGSSTERHGAARRFLSPDAAGWDDSAGLTVLDGQFDTVPAPGAGGPSADTTTIRIRGTAIGHLTSSGSFEPGQSMFQQDVTVVRRDGQWRISDLPAGVVVPLSVFRDNYKPVRTWFIDPVRRLAVADVRHVPSVPARAQAARVMELLLAGPSGALTGAAVSLLPPGAQLRSNVTTSDDGAVVVDLTRLGDLDESSRMLLAAQVVLSLSEVNVGRVRLLADGEPLLPDRQDLTREDVAALSAEVEPGADVPGLVVAGGRVRQLSGPEPSAPLPGPLGDGAYDVESAASTVDGRRLAAVAGVGAQRSLLIGNAAAGDVTAVPLSAGTMTRPSWTPTGGEVWTVLDSRVVARVLVDNTAPPRTGRVNADALAGIGPIEDLRLSRDGMRVLAVIGGGLYTGAVARTIDGEVAIRNVRRLRSDDLGAVASADWRSTESIVAITRNPEMLVGQVSVDGLVVTQIVSNNLTAPLTAIAAAANRPLWVTDQTGVWSFGGGDQVAWRQVLSGAPDAVPLYPG</sequence>
<dbReference type="RefSeq" id="WP_345603025.1">
    <property type="nucleotide sequence ID" value="NZ_BAABJO010000002.1"/>
</dbReference>
<dbReference type="InterPro" id="IPR059026">
    <property type="entry name" value="LpqB_N"/>
</dbReference>